<evidence type="ECO:0000313" key="10">
    <source>
        <dbReference type="Proteomes" id="UP000189703"/>
    </source>
</evidence>
<protein>
    <submittedName>
        <fullName evidence="11">Probable (S)-N-methylcoclaurine 3'-hydroxylase isozyme 2</fullName>
    </submittedName>
</protein>
<dbReference type="OrthoDB" id="1877779at2759"/>
<gene>
    <name evidence="11" type="primary">LOC104585940</name>
</gene>
<name>A0A1U7Z269_NELNU</name>
<sequence>MEIMAQAALAGEVINLLFPVFLSLCLFFLFIKLIKSASSATGPPLPPGPHPWPVVGNIFRLGRKPHVRLSQLAQVHGPLMSLSLGRQLIVVASSPATATQILKTHDKILCGRYAPVSSRRNDQLKYLDNFLWTELFSTRAIDSQAALREKKVRELIRYLGSKEGEVVNIGEVMFATVFNILCNLFLSKDFISLEDDEIMKGGIKRLLRSISEVASTPNLADLFPILGPLDIQGLNKKARELFVKITAMWEDIIKERREAQSAGGHVSRQRDLLDVLIDNNFSDDQINNLLLKLFTAGTHTSSSTIEWAMAEMMKNQESLVKARIELAREIKRENQVREADLCNLVYLNACLKETLRLHPPAPFLLPHRAIKTCTVMNYTIPKDSQVFVNVWAIGRDSMAWSNPLSFNPERFLSSNLGFMGNNFEFIPFGAGRRICPGLPMAGKQIQLIMASLIYCCNWSLPNGTHPSTLNMNDKLGVVLQREQPLLLIPKLRRRNY</sequence>
<dbReference type="GO" id="GO:0020037">
    <property type="term" value="F:heme binding"/>
    <property type="evidence" value="ECO:0007669"/>
    <property type="project" value="InterPro"/>
</dbReference>
<keyword evidence="3 8" id="KW-0349">Heme</keyword>
<evidence type="ECO:0000256" key="7">
    <source>
        <dbReference type="ARBA" id="ARBA00023033"/>
    </source>
</evidence>
<dbReference type="Pfam" id="PF00067">
    <property type="entry name" value="p450"/>
    <property type="match status" value="1"/>
</dbReference>
<evidence type="ECO:0000313" key="11">
    <source>
        <dbReference type="RefSeq" id="XP_010241290.1"/>
    </source>
</evidence>
<dbReference type="InterPro" id="IPR036396">
    <property type="entry name" value="Cyt_P450_sf"/>
</dbReference>
<dbReference type="InterPro" id="IPR001128">
    <property type="entry name" value="Cyt_P450"/>
</dbReference>
<keyword evidence="7 9" id="KW-0503">Monooxygenase</keyword>
<dbReference type="PROSITE" id="PS00086">
    <property type="entry name" value="CYTOCHROME_P450"/>
    <property type="match status" value="1"/>
</dbReference>
<organism evidence="10 11">
    <name type="scientific">Nelumbo nucifera</name>
    <name type="common">Sacred lotus</name>
    <dbReference type="NCBI Taxonomy" id="4432"/>
    <lineage>
        <taxon>Eukaryota</taxon>
        <taxon>Viridiplantae</taxon>
        <taxon>Streptophyta</taxon>
        <taxon>Embryophyta</taxon>
        <taxon>Tracheophyta</taxon>
        <taxon>Spermatophyta</taxon>
        <taxon>Magnoliopsida</taxon>
        <taxon>Proteales</taxon>
        <taxon>Nelumbonaceae</taxon>
        <taxon>Nelumbo</taxon>
    </lineage>
</organism>
<dbReference type="Gene3D" id="1.10.630.10">
    <property type="entry name" value="Cytochrome P450"/>
    <property type="match status" value="1"/>
</dbReference>
<evidence type="ECO:0000256" key="9">
    <source>
        <dbReference type="RuleBase" id="RU000461"/>
    </source>
</evidence>
<dbReference type="OMA" id="HMVYDLF"/>
<dbReference type="GO" id="GO:0016705">
    <property type="term" value="F:oxidoreductase activity, acting on paired donors, with incorporation or reduction of molecular oxygen"/>
    <property type="evidence" value="ECO:0007669"/>
    <property type="project" value="InterPro"/>
</dbReference>
<dbReference type="PRINTS" id="PR00385">
    <property type="entry name" value="P450"/>
</dbReference>
<dbReference type="InterPro" id="IPR017972">
    <property type="entry name" value="Cyt_P450_CS"/>
</dbReference>
<dbReference type="InterPro" id="IPR002401">
    <property type="entry name" value="Cyt_P450_E_grp-I"/>
</dbReference>
<evidence type="ECO:0000256" key="3">
    <source>
        <dbReference type="ARBA" id="ARBA00022617"/>
    </source>
</evidence>
<dbReference type="PANTHER" id="PTHR47950">
    <property type="entry name" value="CYTOCHROME P450, FAMILY 76, SUBFAMILY C, POLYPEPTIDE 5-RELATED"/>
    <property type="match status" value="1"/>
</dbReference>
<dbReference type="BRENDA" id="1.14.13.71">
    <property type="organism ID" value="3600"/>
</dbReference>
<keyword evidence="5 9" id="KW-0560">Oxidoreductase</keyword>
<keyword evidence="6 8" id="KW-0408">Iron</keyword>
<dbReference type="PRINTS" id="PR00463">
    <property type="entry name" value="EP450I"/>
</dbReference>
<comment type="cofactor">
    <cofactor evidence="1 8">
        <name>heme</name>
        <dbReference type="ChEBI" id="CHEBI:30413"/>
    </cofactor>
</comment>
<dbReference type="CDD" id="cd11073">
    <property type="entry name" value="CYP76-like"/>
    <property type="match status" value="1"/>
</dbReference>
<dbReference type="Proteomes" id="UP000189703">
    <property type="component" value="Unplaced"/>
</dbReference>
<keyword evidence="10" id="KW-1185">Reference proteome</keyword>
<evidence type="ECO:0000256" key="4">
    <source>
        <dbReference type="ARBA" id="ARBA00022723"/>
    </source>
</evidence>
<feature type="binding site" description="axial binding residue" evidence="8">
    <location>
        <position position="435"/>
    </location>
    <ligand>
        <name>heme</name>
        <dbReference type="ChEBI" id="CHEBI:30413"/>
    </ligand>
    <ligandPart>
        <name>Fe</name>
        <dbReference type="ChEBI" id="CHEBI:18248"/>
    </ligandPart>
</feature>
<dbReference type="PANTHER" id="PTHR47950:SF6">
    <property type="entry name" value="CYTOCHROME P450"/>
    <property type="match status" value="1"/>
</dbReference>
<evidence type="ECO:0000256" key="1">
    <source>
        <dbReference type="ARBA" id="ARBA00001971"/>
    </source>
</evidence>
<dbReference type="KEGG" id="nnu:104585940"/>
<dbReference type="AlphaFoldDB" id="A0A1U7Z269"/>
<evidence type="ECO:0000256" key="5">
    <source>
        <dbReference type="ARBA" id="ARBA00023002"/>
    </source>
</evidence>
<dbReference type="eggNOG" id="KOG0156">
    <property type="taxonomic scope" value="Eukaryota"/>
</dbReference>
<reference evidence="11" key="1">
    <citation type="submission" date="2025-08" db="UniProtKB">
        <authorList>
            <consortium name="RefSeq"/>
        </authorList>
    </citation>
    <scope>IDENTIFICATION</scope>
</reference>
<dbReference type="RefSeq" id="XP_010241290.1">
    <property type="nucleotide sequence ID" value="XM_010242988.2"/>
</dbReference>
<dbReference type="BRENDA" id="1.14.14.102">
    <property type="organism ID" value="3600"/>
</dbReference>
<evidence type="ECO:0000256" key="8">
    <source>
        <dbReference type="PIRSR" id="PIRSR602401-1"/>
    </source>
</evidence>
<dbReference type="GO" id="GO:0005506">
    <property type="term" value="F:iron ion binding"/>
    <property type="evidence" value="ECO:0007669"/>
    <property type="project" value="InterPro"/>
</dbReference>
<dbReference type="GeneID" id="104585940"/>
<dbReference type="GO" id="GO:0004497">
    <property type="term" value="F:monooxygenase activity"/>
    <property type="evidence" value="ECO:0007669"/>
    <property type="project" value="UniProtKB-KW"/>
</dbReference>
<evidence type="ECO:0000256" key="2">
    <source>
        <dbReference type="ARBA" id="ARBA00010617"/>
    </source>
</evidence>
<proteinExistence type="inferred from homology"/>
<comment type="similarity">
    <text evidence="2 9">Belongs to the cytochrome P450 family.</text>
</comment>
<evidence type="ECO:0000256" key="6">
    <source>
        <dbReference type="ARBA" id="ARBA00023004"/>
    </source>
</evidence>
<dbReference type="SUPFAM" id="SSF48264">
    <property type="entry name" value="Cytochrome P450"/>
    <property type="match status" value="1"/>
</dbReference>
<dbReference type="FunFam" id="1.10.630.10:FF:000126">
    <property type="entry name" value="Predicted protein"/>
    <property type="match status" value="1"/>
</dbReference>
<accession>A0A1U7Z269</accession>
<keyword evidence="4 8" id="KW-0479">Metal-binding</keyword>